<feature type="binding site" evidence="10">
    <location>
        <position position="20"/>
    </location>
    <ligand>
        <name>Zn(2+)</name>
        <dbReference type="ChEBI" id="CHEBI:29105"/>
    </ligand>
</feature>
<dbReference type="InterPro" id="IPR012934">
    <property type="entry name" value="Znf_AD"/>
</dbReference>
<dbReference type="PANTHER" id="PTHR24399:SF23">
    <property type="entry name" value="C2H2-TYPE DOMAIN-CONTAINING PROTEIN"/>
    <property type="match status" value="1"/>
</dbReference>
<dbReference type="FunFam" id="3.30.160.60:FF:000145">
    <property type="entry name" value="Zinc finger protein 574"/>
    <property type="match status" value="2"/>
</dbReference>
<dbReference type="PANTHER" id="PTHR24399">
    <property type="entry name" value="ZINC FINGER AND BTB DOMAIN-CONTAINING"/>
    <property type="match status" value="1"/>
</dbReference>
<keyword evidence="3" id="KW-0677">Repeat</keyword>
<keyword evidence="8" id="KW-0539">Nucleus</keyword>
<keyword evidence="2 10" id="KW-0479">Metal-binding</keyword>
<dbReference type="InterPro" id="IPR013087">
    <property type="entry name" value="Znf_C2H2_type"/>
</dbReference>
<dbReference type="PROSITE" id="PS00028">
    <property type="entry name" value="ZINC_FINGER_C2H2_1"/>
    <property type="match status" value="4"/>
</dbReference>
<organism evidence="14 15">
    <name type="scientific">Drosophila hydei</name>
    <name type="common">Fruit fly</name>
    <dbReference type="NCBI Taxonomy" id="7224"/>
    <lineage>
        <taxon>Eukaryota</taxon>
        <taxon>Metazoa</taxon>
        <taxon>Ecdysozoa</taxon>
        <taxon>Arthropoda</taxon>
        <taxon>Hexapoda</taxon>
        <taxon>Insecta</taxon>
        <taxon>Pterygota</taxon>
        <taxon>Neoptera</taxon>
        <taxon>Endopterygota</taxon>
        <taxon>Diptera</taxon>
        <taxon>Brachycera</taxon>
        <taxon>Muscomorpha</taxon>
        <taxon>Ephydroidea</taxon>
        <taxon>Drosophilidae</taxon>
        <taxon>Drosophila</taxon>
    </lineage>
</organism>
<dbReference type="SMART" id="SM00384">
    <property type="entry name" value="AT_hook"/>
    <property type="match status" value="3"/>
</dbReference>
<dbReference type="FunFam" id="3.30.160.60:FF:000446">
    <property type="entry name" value="Zinc finger protein"/>
    <property type="match status" value="1"/>
</dbReference>
<feature type="region of interest" description="Disordered" evidence="11">
    <location>
        <begin position="109"/>
        <end position="128"/>
    </location>
</feature>
<keyword evidence="14" id="KW-1185">Reference proteome</keyword>
<dbReference type="SUPFAM" id="SSF57716">
    <property type="entry name" value="Glucocorticoid receptor-like (DNA-binding domain)"/>
    <property type="match status" value="1"/>
</dbReference>
<proteinExistence type="predicted"/>
<dbReference type="InterPro" id="IPR036236">
    <property type="entry name" value="Znf_C2H2_sf"/>
</dbReference>
<dbReference type="OrthoDB" id="6077919at2759"/>
<evidence type="ECO:0000256" key="9">
    <source>
        <dbReference type="PROSITE-ProRule" id="PRU00042"/>
    </source>
</evidence>
<dbReference type="GO" id="GO:0008270">
    <property type="term" value="F:zinc ion binding"/>
    <property type="evidence" value="ECO:0007669"/>
    <property type="project" value="UniProtKB-UniRule"/>
</dbReference>
<evidence type="ECO:0000313" key="15">
    <source>
        <dbReference type="RefSeq" id="XP_023165636.1"/>
    </source>
</evidence>
<comment type="subcellular location">
    <subcellularLocation>
        <location evidence="1">Nucleus</location>
    </subcellularLocation>
</comment>
<gene>
    <name evidence="15" type="primary">LOC111595917</name>
</gene>
<feature type="domain" description="C2H2-type" evidence="12">
    <location>
        <begin position="347"/>
        <end position="375"/>
    </location>
</feature>
<feature type="binding site" evidence="10">
    <location>
        <position position="62"/>
    </location>
    <ligand>
        <name>Zn(2+)</name>
        <dbReference type="ChEBI" id="CHEBI:29105"/>
    </ligand>
</feature>
<feature type="compositionally biased region" description="Basic residues" evidence="11">
    <location>
        <begin position="158"/>
        <end position="168"/>
    </location>
</feature>
<evidence type="ECO:0000256" key="6">
    <source>
        <dbReference type="ARBA" id="ARBA00023015"/>
    </source>
</evidence>
<keyword evidence="5 10" id="KW-0862">Zinc</keyword>
<dbReference type="Pfam" id="PF13912">
    <property type="entry name" value="zf-C2H2_6"/>
    <property type="match status" value="1"/>
</dbReference>
<evidence type="ECO:0000259" key="13">
    <source>
        <dbReference type="PROSITE" id="PS51915"/>
    </source>
</evidence>
<evidence type="ECO:0000256" key="8">
    <source>
        <dbReference type="ARBA" id="ARBA00023242"/>
    </source>
</evidence>
<dbReference type="AlphaFoldDB" id="A0A6J1LF57"/>
<evidence type="ECO:0000256" key="11">
    <source>
        <dbReference type="SAM" id="MobiDB-lite"/>
    </source>
</evidence>
<sequence length="555" mass="63727">MTKIKNINTQRYWLDWCRLCANDNASVNVRQKDVYMRIISKCFDIEIGYEEPELGGMLCSDCYGIVGELVNFMENVNKVQPIFELLRHTEPNEQLDVFALRQQYGLQDRGSEGAYKTEPADAESSRENSLERERHIYFQEVDNNNQLDLTLSPTPIPVKRKRGRPKGSKKILPIESCEQPQVEMASLKLEASIDLDEDLSSTYESVDQALMPNHIWLEDCHLEEKSKTLNGAVKRKRGRPKLSVKMELLEEWKESGDHNPPSPNSIAEPQKKDELFTSDQSTIKRKRGRPRKQNQVNGMIDVHDESLSKCKNVALARLLFASPGPEAEGDTSVKFNPNVNQFKKYAVTCNMCHKELSSEIGLKYHIERVHMKKKPFVCDVCGKRVRTVSELKEHMLVHTDDRPFVCPICNAAFKNRKRLNIHNQTHGEPSYECEICGKKLQTRAIWNKHKNVHTNERRFKCSICGTATKNSTALKIHLLSHTGLRPYSCKYCNKDFASGANCRDHKIRKHPLEYEQDADKSCRIQSVPTLDELRALAAGMEKGERLRKPKTMKIE</sequence>
<dbReference type="PROSITE" id="PS50157">
    <property type="entry name" value="ZINC_FINGER_C2H2_2"/>
    <property type="match status" value="6"/>
</dbReference>
<dbReference type="SUPFAM" id="SSF57667">
    <property type="entry name" value="beta-beta-alpha zinc fingers"/>
    <property type="match status" value="3"/>
</dbReference>
<dbReference type="GeneID" id="111595917"/>
<accession>A0A6J1LF57</accession>
<keyword evidence="4 9" id="KW-0863">Zinc-finger</keyword>
<dbReference type="KEGG" id="dhe:111595917"/>
<dbReference type="Pfam" id="PF02178">
    <property type="entry name" value="AT_hook"/>
    <property type="match status" value="3"/>
</dbReference>
<evidence type="ECO:0000259" key="12">
    <source>
        <dbReference type="PROSITE" id="PS50157"/>
    </source>
</evidence>
<evidence type="ECO:0000256" key="1">
    <source>
        <dbReference type="ARBA" id="ARBA00004123"/>
    </source>
</evidence>
<dbReference type="PROSITE" id="PS51915">
    <property type="entry name" value="ZAD"/>
    <property type="match status" value="1"/>
</dbReference>
<feature type="region of interest" description="Disordered" evidence="11">
    <location>
        <begin position="252"/>
        <end position="296"/>
    </location>
</feature>
<reference evidence="15" key="1">
    <citation type="submission" date="2025-08" db="UniProtKB">
        <authorList>
            <consortium name="RefSeq"/>
        </authorList>
    </citation>
    <scope>IDENTIFICATION</scope>
    <source>
        <strain evidence="15">15085-1641.00</strain>
        <tissue evidence="15">Whole body</tissue>
    </source>
</reference>
<dbReference type="OMA" id="EPSYECE"/>
<feature type="domain" description="C2H2-type" evidence="12">
    <location>
        <begin position="404"/>
        <end position="426"/>
    </location>
</feature>
<name>A0A6J1LF57_DROHY</name>
<evidence type="ECO:0000256" key="2">
    <source>
        <dbReference type="ARBA" id="ARBA00022723"/>
    </source>
</evidence>
<feature type="region of interest" description="Disordered" evidence="11">
    <location>
        <begin position="148"/>
        <end position="168"/>
    </location>
</feature>
<evidence type="ECO:0000256" key="7">
    <source>
        <dbReference type="ARBA" id="ARBA00023163"/>
    </source>
</evidence>
<evidence type="ECO:0000256" key="4">
    <source>
        <dbReference type="ARBA" id="ARBA00022771"/>
    </source>
</evidence>
<feature type="domain" description="ZAD" evidence="13">
    <location>
        <begin position="15"/>
        <end position="86"/>
    </location>
</feature>
<evidence type="ECO:0000256" key="3">
    <source>
        <dbReference type="ARBA" id="ARBA00022737"/>
    </source>
</evidence>
<feature type="domain" description="C2H2-type" evidence="12">
    <location>
        <begin position="459"/>
        <end position="486"/>
    </location>
</feature>
<dbReference type="SMART" id="SM00355">
    <property type="entry name" value="ZnF_C2H2"/>
    <property type="match status" value="6"/>
</dbReference>
<protein>
    <submittedName>
        <fullName evidence="15">Zinc finger protein weckle-like</fullName>
    </submittedName>
</protein>
<feature type="compositionally biased region" description="Basic residues" evidence="11">
    <location>
        <begin position="283"/>
        <end position="292"/>
    </location>
</feature>
<keyword evidence="6" id="KW-0805">Transcription regulation</keyword>
<dbReference type="Gene3D" id="3.40.1800.20">
    <property type="match status" value="1"/>
</dbReference>
<dbReference type="RefSeq" id="XP_023165636.1">
    <property type="nucleotide sequence ID" value="XM_023309868.2"/>
</dbReference>
<feature type="domain" description="C2H2-type" evidence="12">
    <location>
        <begin position="487"/>
        <end position="515"/>
    </location>
</feature>
<feature type="binding site" evidence="10">
    <location>
        <position position="17"/>
    </location>
    <ligand>
        <name>Zn(2+)</name>
        <dbReference type="ChEBI" id="CHEBI:29105"/>
    </ligand>
</feature>
<evidence type="ECO:0000256" key="5">
    <source>
        <dbReference type="ARBA" id="ARBA00022833"/>
    </source>
</evidence>
<dbReference type="GO" id="GO:0001227">
    <property type="term" value="F:DNA-binding transcription repressor activity, RNA polymerase II-specific"/>
    <property type="evidence" value="ECO:0007669"/>
    <property type="project" value="TreeGrafter"/>
</dbReference>
<dbReference type="InterPro" id="IPR017956">
    <property type="entry name" value="AT_hook_DNA-bd_motif"/>
</dbReference>
<feature type="binding site" evidence="10">
    <location>
        <position position="59"/>
    </location>
    <ligand>
        <name>Zn(2+)</name>
        <dbReference type="ChEBI" id="CHEBI:29105"/>
    </ligand>
</feature>
<keyword evidence="7" id="KW-0804">Transcription</keyword>
<evidence type="ECO:0000256" key="10">
    <source>
        <dbReference type="PROSITE-ProRule" id="PRU01263"/>
    </source>
</evidence>
<dbReference type="Proteomes" id="UP000504633">
    <property type="component" value="Unplaced"/>
</dbReference>
<dbReference type="Pfam" id="PF00096">
    <property type="entry name" value="zf-C2H2"/>
    <property type="match status" value="3"/>
</dbReference>
<dbReference type="PRINTS" id="PR00929">
    <property type="entry name" value="ATHOOK"/>
</dbReference>
<dbReference type="GO" id="GO:0000978">
    <property type="term" value="F:RNA polymerase II cis-regulatory region sequence-specific DNA binding"/>
    <property type="evidence" value="ECO:0007669"/>
    <property type="project" value="TreeGrafter"/>
</dbReference>
<feature type="domain" description="C2H2-type" evidence="12">
    <location>
        <begin position="376"/>
        <end position="403"/>
    </location>
</feature>
<dbReference type="Gene3D" id="3.30.160.60">
    <property type="entry name" value="Classic Zinc Finger"/>
    <property type="match status" value="5"/>
</dbReference>
<feature type="domain" description="C2H2-type" evidence="12">
    <location>
        <begin position="431"/>
        <end position="458"/>
    </location>
</feature>
<dbReference type="GO" id="GO:0005654">
    <property type="term" value="C:nucleoplasm"/>
    <property type="evidence" value="ECO:0007669"/>
    <property type="project" value="TreeGrafter"/>
</dbReference>
<evidence type="ECO:0000313" key="14">
    <source>
        <dbReference type="Proteomes" id="UP000504633"/>
    </source>
</evidence>